<proteinExistence type="predicted"/>
<keyword evidence="4" id="KW-1185">Reference proteome</keyword>
<dbReference type="EMBL" id="JBHUEL010000002">
    <property type="protein sequence ID" value="MFD1765401.1"/>
    <property type="molecule type" value="Genomic_DNA"/>
</dbReference>
<keyword evidence="2" id="KW-0472">Membrane</keyword>
<dbReference type="RefSeq" id="WP_381510646.1">
    <property type="nucleotide sequence ID" value="NZ_JBHUEL010000002.1"/>
</dbReference>
<reference evidence="4" key="1">
    <citation type="journal article" date="2019" name="Int. J. Syst. Evol. Microbiol.">
        <title>The Global Catalogue of Microorganisms (GCM) 10K type strain sequencing project: providing services to taxonomists for standard genome sequencing and annotation.</title>
        <authorList>
            <consortium name="The Broad Institute Genomics Platform"/>
            <consortium name="The Broad Institute Genome Sequencing Center for Infectious Disease"/>
            <person name="Wu L."/>
            <person name="Ma J."/>
        </authorList>
    </citation>
    <scope>NUCLEOTIDE SEQUENCE [LARGE SCALE GENOMIC DNA]</scope>
    <source>
        <strain evidence="4">CGMCC 1.12449</strain>
    </source>
</reference>
<accession>A0ABW4MBE6</accession>
<evidence type="ECO:0000256" key="2">
    <source>
        <dbReference type="SAM" id="Phobius"/>
    </source>
</evidence>
<dbReference type="Proteomes" id="UP001597215">
    <property type="component" value="Unassembled WGS sequence"/>
</dbReference>
<feature type="region of interest" description="Disordered" evidence="1">
    <location>
        <begin position="36"/>
        <end position="85"/>
    </location>
</feature>
<keyword evidence="2" id="KW-0812">Transmembrane</keyword>
<evidence type="ECO:0008006" key="5">
    <source>
        <dbReference type="Google" id="ProtNLM"/>
    </source>
</evidence>
<protein>
    <recommendedName>
        <fullName evidence="5">Energy transducer TonB</fullName>
    </recommendedName>
</protein>
<evidence type="ECO:0000256" key="1">
    <source>
        <dbReference type="SAM" id="MobiDB-lite"/>
    </source>
</evidence>
<sequence length="85" mass="9081">MARPAQSAVQRIQVGLLGLVAVLLFVSIANMILDRADSNMKPTQASTVTDRKDGKQPKDEPLAELGVTPSVGAEEEPKSKQRAPN</sequence>
<keyword evidence="2" id="KW-1133">Transmembrane helix</keyword>
<feature type="transmembrane region" description="Helical" evidence="2">
    <location>
        <begin position="12"/>
        <end position="33"/>
    </location>
</feature>
<comment type="caution">
    <text evidence="3">The sequence shown here is derived from an EMBL/GenBank/DDBJ whole genome shotgun (WGS) entry which is preliminary data.</text>
</comment>
<name>A0ABW4MBE6_9SPHN</name>
<organism evidence="3 4">
    <name type="scientific">Sphingorhabdus buctiana</name>
    <dbReference type="NCBI Taxonomy" id="1508805"/>
    <lineage>
        <taxon>Bacteria</taxon>
        <taxon>Pseudomonadati</taxon>
        <taxon>Pseudomonadota</taxon>
        <taxon>Alphaproteobacteria</taxon>
        <taxon>Sphingomonadales</taxon>
        <taxon>Sphingomonadaceae</taxon>
        <taxon>Sphingorhabdus</taxon>
    </lineage>
</organism>
<evidence type="ECO:0000313" key="3">
    <source>
        <dbReference type="EMBL" id="MFD1765401.1"/>
    </source>
</evidence>
<gene>
    <name evidence="3" type="ORF">ACFSAG_00920</name>
</gene>
<evidence type="ECO:0000313" key="4">
    <source>
        <dbReference type="Proteomes" id="UP001597215"/>
    </source>
</evidence>
<feature type="compositionally biased region" description="Basic and acidic residues" evidence="1">
    <location>
        <begin position="49"/>
        <end position="61"/>
    </location>
</feature>